<dbReference type="PROSITE" id="PS50005">
    <property type="entry name" value="TPR"/>
    <property type="match status" value="2"/>
</dbReference>
<dbReference type="PANTHER" id="PTHR12558:SF13">
    <property type="entry name" value="CELL DIVISION CYCLE PROTEIN 27 HOMOLOG"/>
    <property type="match status" value="1"/>
</dbReference>
<dbReference type="Pfam" id="PF13424">
    <property type="entry name" value="TPR_12"/>
    <property type="match status" value="1"/>
</dbReference>
<proteinExistence type="predicted"/>
<dbReference type="InterPro" id="IPR011990">
    <property type="entry name" value="TPR-like_helical_dom_sf"/>
</dbReference>
<dbReference type="SMART" id="SM00028">
    <property type="entry name" value="TPR"/>
    <property type="match status" value="5"/>
</dbReference>
<dbReference type="PANTHER" id="PTHR12558">
    <property type="entry name" value="CELL DIVISION CYCLE 16,23,27"/>
    <property type="match status" value="1"/>
</dbReference>
<reference evidence="1" key="1">
    <citation type="submission" date="2018-06" db="EMBL/GenBank/DDBJ databases">
        <authorList>
            <person name="Zhirakovskaya E."/>
        </authorList>
    </citation>
    <scope>NUCLEOTIDE SEQUENCE</scope>
</reference>
<protein>
    <submittedName>
        <fullName evidence="1">Uncharacterized protein</fullName>
    </submittedName>
</protein>
<sequence length="366" mass="40167">MKTARRLPAFLSAFMIFVGLVALASLVGCTAANNGVMQGRGPSSVGDTASARGGVPLKGRAVSGSRLYSPEKAEPARRYFIEIGVAGKDSSADQPHSGDISGGSIFDDTTRSRLKREVYLKPGNWTAHYHLGLFYMSRGEFELAEKSLHKAMEYKGSPLLVYNALGTLYESMGNQEKAVDLFKSALAVKKVSNATLAPVASIAIMNAANTYMRIGQLEKAEKYLRKADETELSQSAVFNYNMTLILYRTEQYGEALERIERTISAGREDYLIRYTKASVLVKLNRYNEALEIFGQLKAERPGDARLYKNMGVIYELYTGDMARALQNYVGYIGIVGEDSAGAVTLWADVVRARISRQGNATRGVNQ</sequence>
<dbReference type="InterPro" id="IPR019734">
    <property type="entry name" value="TPR_rpt"/>
</dbReference>
<dbReference type="PROSITE" id="PS51257">
    <property type="entry name" value="PROKAR_LIPOPROTEIN"/>
    <property type="match status" value="1"/>
</dbReference>
<dbReference type="Gene3D" id="1.25.40.10">
    <property type="entry name" value="Tetratricopeptide repeat domain"/>
    <property type="match status" value="2"/>
</dbReference>
<dbReference type="EMBL" id="UOEA01000043">
    <property type="protein sequence ID" value="VAV83619.1"/>
    <property type="molecule type" value="Genomic_DNA"/>
</dbReference>
<name>A0A3B0QU78_9ZZZZ</name>
<dbReference type="AlphaFoldDB" id="A0A3B0QU78"/>
<organism evidence="1">
    <name type="scientific">hydrothermal vent metagenome</name>
    <dbReference type="NCBI Taxonomy" id="652676"/>
    <lineage>
        <taxon>unclassified sequences</taxon>
        <taxon>metagenomes</taxon>
        <taxon>ecological metagenomes</taxon>
    </lineage>
</organism>
<evidence type="ECO:0000313" key="1">
    <source>
        <dbReference type="EMBL" id="VAV83619.1"/>
    </source>
</evidence>
<dbReference type="SUPFAM" id="SSF48452">
    <property type="entry name" value="TPR-like"/>
    <property type="match status" value="1"/>
</dbReference>
<gene>
    <name evidence="1" type="ORF">MNBD_DELTA01-2130</name>
</gene>
<accession>A0A3B0QU78</accession>
<dbReference type="Pfam" id="PF14559">
    <property type="entry name" value="TPR_19"/>
    <property type="match status" value="1"/>
</dbReference>
<dbReference type="Pfam" id="PF13181">
    <property type="entry name" value="TPR_8"/>
    <property type="match status" value="1"/>
</dbReference>